<dbReference type="Pfam" id="PF14690">
    <property type="entry name" value="Zn_ribbon_ISL3"/>
    <property type="match status" value="1"/>
</dbReference>
<reference evidence="3 4" key="1">
    <citation type="submission" date="2018-10" db="EMBL/GenBank/DDBJ databases">
        <title>Kocuria tytouropygialis sp. nov., isolated from the uropygial gland of an American barn owl (Tyto furcata).</title>
        <authorList>
            <person name="Braun M.S."/>
            <person name="Wang E."/>
            <person name="Zimmermann S."/>
            <person name="Wagner H."/>
            <person name="Wink M."/>
        </authorList>
    </citation>
    <scope>NUCLEOTIDE SEQUENCE [LARGE SCALE GENOMIC DNA]</scope>
    <source>
        <strain evidence="3 4">442</strain>
    </source>
</reference>
<evidence type="ECO:0000259" key="1">
    <source>
        <dbReference type="Pfam" id="PF01610"/>
    </source>
</evidence>
<dbReference type="OrthoDB" id="3255666at2"/>
<keyword evidence="4" id="KW-1185">Reference proteome</keyword>
<comment type="caution">
    <text evidence="3">The sequence shown here is derived from an EMBL/GenBank/DDBJ whole genome shotgun (WGS) entry which is preliminary data.</text>
</comment>
<dbReference type="InterPro" id="IPR002560">
    <property type="entry name" value="Transposase_DDE"/>
</dbReference>
<dbReference type="Proteomes" id="UP000249516">
    <property type="component" value="Unassembled WGS sequence"/>
</dbReference>
<gene>
    <name evidence="3" type="ORF">C1C97_004360</name>
</gene>
<dbReference type="AlphaFoldDB" id="A0A495A9W2"/>
<evidence type="ECO:0000313" key="4">
    <source>
        <dbReference type="Proteomes" id="UP000249516"/>
    </source>
</evidence>
<protein>
    <submittedName>
        <fullName evidence="3">ISL3 family transposase</fullName>
    </submittedName>
</protein>
<accession>A0A495A9W2</accession>
<feature type="domain" description="Transposase IS204/IS1001/IS1096/IS1165 zinc-finger" evidence="2">
    <location>
        <begin position="49"/>
        <end position="91"/>
    </location>
</feature>
<dbReference type="Pfam" id="PF01610">
    <property type="entry name" value="DDE_Tnp_ISL3"/>
    <property type="match status" value="1"/>
</dbReference>
<proteinExistence type="predicted"/>
<dbReference type="NCBIfam" id="NF033550">
    <property type="entry name" value="transpos_ISL3"/>
    <property type="match status" value="1"/>
</dbReference>
<dbReference type="InterPro" id="IPR047951">
    <property type="entry name" value="Transpos_ISL3"/>
</dbReference>
<dbReference type="InterPro" id="IPR029261">
    <property type="entry name" value="Transposase_Znf"/>
</dbReference>
<evidence type="ECO:0000259" key="2">
    <source>
        <dbReference type="Pfam" id="PF14690"/>
    </source>
</evidence>
<dbReference type="RefSeq" id="WP_121030174.1">
    <property type="nucleotide sequence ID" value="NZ_PNJG02000001.1"/>
</dbReference>
<organism evidence="3 4">
    <name type="scientific">Kocuria tytonis</name>
    <dbReference type="NCBI Taxonomy" id="2054280"/>
    <lineage>
        <taxon>Bacteria</taxon>
        <taxon>Bacillati</taxon>
        <taxon>Actinomycetota</taxon>
        <taxon>Actinomycetes</taxon>
        <taxon>Micrococcales</taxon>
        <taxon>Micrococcaceae</taxon>
        <taxon>Kocuria</taxon>
    </lineage>
</organism>
<dbReference type="PANTHER" id="PTHR33498:SF1">
    <property type="entry name" value="TRANSPOSASE FOR INSERTION SEQUENCE ELEMENT IS1557"/>
    <property type="match status" value="1"/>
</dbReference>
<dbReference type="PANTHER" id="PTHR33498">
    <property type="entry name" value="TRANSPOSASE FOR INSERTION SEQUENCE ELEMENT IS1557"/>
    <property type="match status" value="1"/>
</dbReference>
<sequence>MPQATFTDPNLDAFCRLDELGLTTIRQRIDSDRAVLECRVRAVEDLDRWCRNCGQAGISRGTVTRRLAHVPLGHRPTQLKLRIRRYRCPDCAAAWRQNTTAAAEPRAKLSRHAALWALRAVVIDRLSMTRVAAGLRVAWNTANDAVLQIGHRLLIQDPARLNGVQAIGVDEHVWSHTGHGSKYVTVIIDLTPIRTGTGPSRLLDMVPGRSKQVFKHWLGARTPEFQIEIVAMDGFTGYKTAAAEEVPRARAVMDPFHVVALAGEKIDQCRQRIQQGTLGHRGRSRDPIYGIRRVLHTGAGLLTSRQAARLEAVFACDAHVEVEVTWGVYQRIVAAYRDPGRAAGKRQMQAVIASLGHGVPEQLTELITLGRTLKRRAADVLAFFDYPGSSNGPTEAINRRLEHLPGTALGFRNLGHYITRSLLDTGGFRTALHPHL</sequence>
<name>A0A495A9W2_9MICC</name>
<dbReference type="EMBL" id="PNJG02000001">
    <property type="protein sequence ID" value="RKQ36847.1"/>
    <property type="molecule type" value="Genomic_DNA"/>
</dbReference>
<feature type="domain" description="Transposase IS204/IS1001/IS1096/IS1165 DDE" evidence="1">
    <location>
        <begin position="167"/>
        <end position="420"/>
    </location>
</feature>
<evidence type="ECO:0000313" key="3">
    <source>
        <dbReference type="EMBL" id="RKQ36847.1"/>
    </source>
</evidence>